<dbReference type="Pfam" id="PF02423">
    <property type="entry name" value="OCD_Mu_crystall"/>
    <property type="match status" value="1"/>
</dbReference>
<gene>
    <name evidence="1" type="ORF">ACFQ3N_00525</name>
</gene>
<dbReference type="InterPro" id="IPR003462">
    <property type="entry name" value="ODC_Mu_crystall"/>
</dbReference>
<dbReference type="Gene3D" id="3.40.50.720">
    <property type="entry name" value="NAD(P)-binding Rossmann-like Domain"/>
    <property type="match status" value="1"/>
</dbReference>
<comment type="caution">
    <text evidence="1">The sequence shown here is derived from an EMBL/GenBank/DDBJ whole genome shotgun (WGS) entry which is preliminary data.</text>
</comment>
<proteinExistence type="predicted"/>
<dbReference type="PANTHER" id="PTHR13812">
    <property type="entry name" value="KETIMINE REDUCTASE MU-CRYSTALLIN"/>
    <property type="match status" value="1"/>
</dbReference>
<dbReference type="InterPro" id="IPR036291">
    <property type="entry name" value="NAD(P)-bd_dom_sf"/>
</dbReference>
<accession>A0ABW3LGH0</accession>
<protein>
    <submittedName>
        <fullName evidence="1">Cyclodeaminase</fullName>
    </submittedName>
</protein>
<name>A0ABW3LGH0_9BACI</name>
<dbReference type="Gene3D" id="3.30.1780.10">
    <property type="entry name" value="ornithine cyclodeaminase, domain 1"/>
    <property type="match status" value="1"/>
</dbReference>
<dbReference type="SUPFAM" id="SSF51735">
    <property type="entry name" value="NAD(P)-binding Rossmann-fold domains"/>
    <property type="match status" value="1"/>
</dbReference>
<evidence type="ECO:0000313" key="1">
    <source>
        <dbReference type="EMBL" id="MFD1036913.1"/>
    </source>
</evidence>
<dbReference type="RefSeq" id="WP_390358528.1">
    <property type="nucleotide sequence ID" value="NZ_JBHTKJ010000001.1"/>
</dbReference>
<dbReference type="EMBL" id="JBHTKJ010000001">
    <property type="protein sequence ID" value="MFD1036913.1"/>
    <property type="molecule type" value="Genomic_DNA"/>
</dbReference>
<dbReference type="NCBIfam" id="NF006141">
    <property type="entry name" value="PRK08291.1"/>
    <property type="match status" value="1"/>
</dbReference>
<sequence>MIFNQAEIKELVGINDETITVVEKAFTDLATKSVVMPPIMRVDIPEYNGEVDVKTAYIPGSELFALKVSSGFFDNFKLGLPSANGLMMLISSVTGEPKALLLDNGYLTDIRTAAAGAVAAKYLANDTIYTAGVIGAGAQARYQIKALHKVRDFKEVIVYGPTESRVIAFKQEMERDLDVNVHIATNPEHVVALSEVVITTTPATSPVIQEAWLHPGVHITAMGSDAEHKQELEASILKRADIYVSDVKTQCLRLGELRSAVEEGLFSKETDVIELGELTSGKKTGRTDSSEITVADLTGTGAQDTAIAVYALNQLRRKQEIYVKE</sequence>
<evidence type="ECO:0000313" key="2">
    <source>
        <dbReference type="Proteomes" id="UP001597040"/>
    </source>
</evidence>
<organism evidence="1 2">
    <name type="scientific">Virgibacillus byunsanensis</name>
    <dbReference type="NCBI Taxonomy" id="570945"/>
    <lineage>
        <taxon>Bacteria</taxon>
        <taxon>Bacillati</taxon>
        <taxon>Bacillota</taxon>
        <taxon>Bacilli</taxon>
        <taxon>Bacillales</taxon>
        <taxon>Bacillaceae</taxon>
        <taxon>Virgibacillus</taxon>
    </lineage>
</organism>
<dbReference type="Proteomes" id="UP001597040">
    <property type="component" value="Unassembled WGS sequence"/>
</dbReference>
<dbReference type="PANTHER" id="PTHR13812:SF19">
    <property type="entry name" value="KETIMINE REDUCTASE MU-CRYSTALLIN"/>
    <property type="match status" value="1"/>
</dbReference>
<reference evidence="2" key="1">
    <citation type="journal article" date="2019" name="Int. J. Syst. Evol. Microbiol.">
        <title>The Global Catalogue of Microorganisms (GCM) 10K type strain sequencing project: providing services to taxonomists for standard genome sequencing and annotation.</title>
        <authorList>
            <consortium name="The Broad Institute Genomics Platform"/>
            <consortium name="The Broad Institute Genome Sequencing Center for Infectious Disease"/>
            <person name="Wu L."/>
            <person name="Ma J."/>
        </authorList>
    </citation>
    <scope>NUCLEOTIDE SEQUENCE [LARGE SCALE GENOMIC DNA]</scope>
    <source>
        <strain evidence="2">CCUG 56754</strain>
    </source>
</reference>
<keyword evidence="2" id="KW-1185">Reference proteome</keyword>
<dbReference type="PIRSF" id="PIRSF001439">
    <property type="entry name" value="CryM"/>
    <property type="match status" value="1"/>
</dbReference>
<dbReference type="InterPro" id="IPR023401">
    <property type="entry name" value="ODC_N"/>
</dbReference>